<evidence type="ECO:0000313" key="2">
    <source>
        <dbReference type="Proteomes" id="UP000254255"/>
    </source>
</evidence>
<dbReference type="EMBL" id="UGET01000004">
    <property type="protein sequence ID" value="STL79021.1"/>
    <property type="molecule type" value="Genomic_DNA"/>
</dbReference>
<dbReference type="AlphaFoldDB" id="A0A1M1NEQ2"/>
<sequence>MKKHIITALLITTVSAPALAAYPVSQPAQAAEVMVSMCQQQRSGMDKNQAIRKVYGTVSDWPIASTTEVAAAMDEGWNFAVQNPEISCDRIYPMMIDMLDGKKD</sequence>
<name>A0A1M1NEQ2_ECOLX</name>
<accession>A0A1M1NEQ2</accession>
<dbReference type="RefSeq" id="WP_032333283.1">
    <property type="nucleotide sequence ID" value="NZ_AP027419.1"/>
</dbReference>
<evidence type="ECO:0000313" key="1">
    <source>
        <dbReference type="EMBL" id="STL79021.1"/>
    </source>
</evidence>
<proteinExistence type="predicted"/>
<organism evidence="1 2">
    <name type="scientific">Escherichia coli</name>
    <dbReference type="NCBI Taxonomy" id="562"/>
    <lineage>
        <taxon>Bacteria</taxon>
        <taxon>Pseudomonadati</taxon>
        <taxon>Pseudomonadota</taxon>
        <taxon>Gammaproteobacteria</taxon>
        <taxon>Enterobacterales</taxon>
        <taxon>Enterobacteriaceae</taxon>
        <taxon>Escherichia</taxon>
    </lineage>
</organism>
<reference evidence="1 2" key="1">
    <citation type="submission" date="2018-06" db="EMBL/GenBank/DDBJ databases">
        <authorList>
            <consortium name="Pathogen Informatics"/>
            <person name="Doyle S."/>
        </authorList>
    </citation>
    <scope>NUCLEOTIDE SEQUENCE [LARGE SCALE GENOMIC DNA]</scope>
    <source>
        <strain evidence="1 2">NCTC13148</strain>
    </source>
</reference>
<dbReference type="GeneID" id="85160791"/>
<gene>
    <name evidence="1" type="ORF">NCTC13148_02624</name>
</gene>
<dbReference type="Proteomes" id="UP000254255">
    <property type="component" value="Unassembled WGS sequence"/>
</dbReference>
<protein>
    <submittedName>
        <fullName evidence="1">Uncharacterized protein</fullName>
    </submittedName>
</protein>